<dbReference type="Gene3D" id="3.90.1200.10">
    <property type="match status" value="1"/>
</dbReference>
<gene>
    <name evidence="2" type="ORF">FZD51_16965</name>
</gene>
<proteinExistence type="predicted"/>
<dbReference type="PANTHER" id="PTHR47829">
    <property type="entry name" value="HYDROLASE, PUTATIVE (AFU_ORTHOLOGUE AFUA_1G12880)-RELATED"/>
    <property type="match status" value="1"/>
</dbReference>
<dbReference type="AlphaFoldDB" id="A0A5D4R6M9"/>
<dbReference type="SUPFAM" id="SSF56112">
    <property type="entry name" value="Protein kinase-like (PK-like)"/>
    <property type="match status" value="1"/>
</dbReference>
<sequence>MPAGKDTIMVRKGEELDLDSLIRFLESKVDSFPGGPLEVLQFSAGHSNLTYQLRSGDWEAVLRRPPLGPVAAKAHDMEREFIILKELNTMFPPAPKPFIYTEDDSIIGSPFFLMERKNGIVLDTEFPNHITPSVELCQHLSQTMVDKLSELHSLPYRDTGLEKISRPEGFMERQVHGWITRYEKAKTEEIKEAAALTKWLSANIPSESGHSIIHYDYKLNNTMFDHKLEAMTGLFDWEMSTVGDPLADLGAAMSYWIQEDDPDLLKYGLGKPPVTALKGFYSRKEFMEAYAKRSGRDISGMNFYLTFAYFKLAVICQQIYYRYKKGQTADKRFSQFDRFVRSLIQHSSSIAYEKA</sequence>
<dbReference type="InterPro" id="IPR052898">
    <property type="entry name" value="ACAD10-like"/>
</dbReference>
<dbReference type="EMBL" id="VTER01000008">
    <property type="protein sequence ID" value="TYS46270.1"/>
    <property type="molecule type" value="Genomic_DNA"/>
</dbReference>
<dbReference type="RefSeq" id="WP_148975853.1">
    <property type="nucleotide sequence ID" value="NZ_JBNIKT010000002.1"/>
</dbReference>
<dbReference type="GO" id="GO:0016740">
    <property type="term" value="F:transferase activity"/>
    <property type="evidence" value="ECO:0007669"/>
    <property type="project" value="UniProtKB-KW"/>
</dbReference>
<dbReference type="InterPro" id="IPR002575">
    <property type="entry name" value="Aminoglycoside_PTrfase"/>
</dbReference>
<dbReference type="Proteomes" id="UP000322139">
    <property type="component" value="Unassembled WGS sequence"/>
</dbReference>
<feature type="domain" description="Aminoglycoside phosphotransferase" evidence="1">
    <location>
        <begin position="39"/>
        <end position="266"/>
    </location>
</feature>
<organism evidence="2 3">
    <name type="scientific">Bacillus infantis</name>
    <dbReference type="NCBI Taxonomy" id="324767"/>
    <lineage>
        <taxon>Bacteria</taxon>
        <taxon>Bacillati</taxon>
        <taxon>Bacillota</taxon>
        <taxon>Bacilli</taxon>
        <taxon>Bacillales</taxon>
        <taxon>Bacillaceae</taxon>
        <taxon>Bacillus</taxon>
    </lineage>
</organism>
<dbReference type="CDD" id="cd05154">
    <property type="entry name" value="ACAD10_11_N-like"/>
    <property type="match status" value="1"/>
</dbReference>
<evidence type="ECO:0000313" key="2">
    <source>
        <dbReference type="EMBL" id="TYS46270.1"/>
    </source>
</evidence>
<dbReference type="Pfam" id="PF01636">
    <property type="entry name" value="APH"/>
    <property type="match status" value="1"/>
</dbReference>
<protein>
    <submittedName>
        <fullName evidence="2">Phosphotransferase family protein</fullName>
    </submittedName>
</protein>
<comment type="caution">
    <text evidence="2">The sequence shown here is derived from an EMBL/GenBank/DDBJ whole genome shotgun (WGS) entry which is preliminary data.</text>
</comment>
<evidence type="ECO:0000313" key="3">
    <source>
        <dbReference type="Proteomes" id="UP000322139"/>
    </source>
</evidence>
<accession>A0A5D4R6M9</accession>
<keyword evidence="2" id="KW-0808">Transferase</keyword>
<evidence type="ECO:0000259" key="1">
    <source>
        <dbReference type="Pfam" id="PF01636"/>
    </source>
</evidence>
<reference evidence="2 3" key="1">
    <citation type="submission" date="2019-08" db="EMBL/GenBank/DDBJ databases">
        <title>Bacillus genomes from the desert of Cuatro Cienegas, Coahuila.</title>
        <authorList>
            <person name="Olmedo-Alvarez G."/>
        </authorList>
    </citation>
    <scope>NUCLEOTIDE SEQUENCE [LARGE SCALE GENOMIC DNA]</scope>
    <source>
        <strain evidence="2 3">CH446_14T</strain>
    </source>
</reference>
<dbReference type="PANTHER" id="PTHR47829:SF1">
    <property type="entry name" value="HAD FAMILY PHOSPHATASE"/>
    <property type="match status" value="1"/>
</dbReference>
<dbReference type="InterPro" id="IPR041726">
    <property type="entry name" value="ACAD10_11_N"/>
</dbReference>
<dbReference type="InterPro" id="IPR011009">
    <property type="entry name" value="Kinase-like_dom_sf"/>
</dbReference>
<dbReference type="Gene3D" id="3.30.200.20">
    <property type="entry name" value="Phosphorylase Kinase, domain 1"/>
    <property type="match status" value="1"/>
</dbReference>
<name>A0A5D4R6M9_9BACI</name>